<name>A0A5N5TDV6_9CRUS</name>
<dbReference type="EMBL" id="SEYY01002205">
    <property type="protein sequence ID" value="KAB7504846.1"/>
    <property type="molecule type" value="Genomic_DNA"/>
</dbReference>
<comment type="subcellular location">
    <subcellularLocation>
        <location evidence="1">Membrane</location>
        <topology evidence="1">Multi-pass membrane protein</topology>
    </subcellularLocation>
</comment>
<evidence type="ECO:0000313" key="9">
    <source>
        <dbReference type="Proteomes" id="UP000326759"/>
    </source>
</evidence>
<feature type="transmembrane region" description="Helical" evidence="6">
    <location>
        <begin position="225"/>
        <end position="251"/>
    </location>
</feature>
<dbReference type="InterPro" id="IPR024989">
    <property type="entry name" value="MFS_assoc_dom"/>
</dbReference>
<dbReference type="PANTHER" id="PTHR16172">
    <property type="entry name" value="MAJOR FACILITATOR SUPERFAMILY DOMAIN-CONTAINING PROTEIN 6-LIKE"/>
    <property type="match status" value="1"/>
</dbReference>
<feature type="transmembrane region" description="Helical" evidence="6">
    <location>
        <begin position="380"/>
        <end position="400"/>
    </location>
</feature>
<evidence type="ECO:0000256" key="6">
    <source>
        <dbReference type="SAM" id="Phobius"/>
    </source>
</evidence>
<feature type="transmembrane region" description="Helical" evidence="6">
    <location>
        <begin position="152"/>
        <end position="169"/>
    </location>
</feature>
<dbReference type="OrthoDB" id="515887at2759"/>
<sequence length="442" mass="49392">MLAVESEISLHEFSKPNLCFHREDKAYCHDFEYSSFFQIKSGLETTLRNGSRDETYQDCCTFAINAYSTEATFFSNLTCNPATNCHVICGVEEVTKNGRILELPVCSNVTFWLYFILRAIADLFPAVLISLFDAVVLTMVEQHGGDYGRQKMFGLFAIGTSAPIVGYFIDKRVGVHGNYDYAPVFYTFDVLLLLTAIITLLLPIKVEVQRTSMLKNLSKLIRTSEFNLLVVIVIVLGSLCGYLETFLYIYLSKDLGASNLLLGLTITVGIVPSLPFLYRSDSIVNYCGHHYLLMLAFIGYCIRFAGLSYLSNPFWVIPLEMLELFTINLMQVATATLAYKLAPKTLVATAQGLVWISHFDIGRALGTIVGGYLIKVYGMIRVFEGASVLSAICATVYLTLHQVFKYAKANRNTDQSAQQRKENGAITNGNYMPLPVIDNKRC</sequence>
<keyword evidence="4 6" id="KW-1133">Transmembrane helix</keyword>
<evidence type="ECO:0000256" key="2">
    <source>
        <dbReference type="ARBA" id="ARBA00005241"/>
    </source>
</evidence>
<evidence type="ECO:0000256" key="3">
    <source>
        <dbReference type="ARBA" id="ARBA00022692"/>
    </source>
</evidence>
<feature type="transmembrane region" description="Helical" evidence="6">
    <location>
        <begin position="111"/>
        <end position="140"/>
    </location>
</feature>
<dbReference type="PANTHER" id="PTHR16172:SF41">
    <property type="entry name" value="MAJOR FACILITATOR SUPERFAMILY DOMAIN-CONTAINING PROTEIN 6-LIKE"/>
    <property type="match status" value="1"/>
</dbReference>
<dbReference type="Pfam" id="PF12832">
    <property type="entry name" value="MFS_1_like"/>
    <property type="match status" value="1"/>
</dbReference>
<protein>
    <submittedName>
        <fullName evidence="8">Major facilitator superfamily domain-containing protein 6</fullName>
    </submittedName>
</protein>
<feature type="transmembrane region" description="Helical" evidence="6">
    <location>
        <begin position="290"/>
        <end position="310"/>
    </location>
</feature>
<comment type="caution">
    <text evidence="8">The sequence shown here is derived from an EMBL/GenBank/DDBJ whole genome shotgun (WGS) entry which is preliminary data.</text>
</comment>
<feature type="transmembrane region" description="Helical" evidence="6">
    <location>
        <begin position="353"/>
        <end position="374"/>
    </location>
</feature>
<comment type="similarity">
    <text evidence="2">Belongs to the major facilitator superfamily. MFSD6 family.</text>
</comment>
<proteinExistence type="inferred from homology"/>
<reference evidence="8 9" key="1">
    <citation type="journal article" date="2019" name="PLoS Biol.">
        <title>Sex chromosomes control vertical transmission of feminizing Wolbachia symbionts in an isopod.</title>
        <authorList>
            <person name="Becking T."/>
            <person name="Chebbi M.A."/>
            <person name="Giraud I."/>
            <person name="Moumen B."/>
            <person name="Laverre T."/>
            <person name="Caubet Y."/>
            <person name="Peccoud J."/>
            <person name="Gilbert C."/>
            <person name="Cordaux R."/>
        </authorList>
    </citation>
    <scope>NUCLEOTIDE SEQUENCE [LARGE SCALE GENOMIC DNA]</scope>
    <source>
        <strain evidence="8">ANa2</strain>
        <tissue evidence="8">Whole body excluding digestive tract and cuticle</tissue>
    </source>
</reference>
<evidence type="ECO:0000313" key="8">
    <source>
        <dbReference type="EMBL" id="KAB7504846.1"/>
    </source>
</evidence>
<evidence type="ECO:0000256" key="5">
    <source>
        <dbReference type="ARBA" id="ARBA00023136"/>
    </source>
</evidence>
<organism evidence="8 9">
    <name type="scientific">Armadillidium nasatum</name>
    <dbReference type="NCBI Taxonomy" id="96803"/>
    <lineage>
        <taxon>Eukaryota</taxon>
        <taxon>Metazoa</taxon>
        <taxon>Ecdysozoa</taxon>
        <taxon>Arthropoda</taxon>
        <taxon>Crustacea</taxon>
        <taxon>Multicrustacea</taxon>
        <taxon>Malacostraca</taxon>
        <taxon>Eumalacostraca</taxon>
        <taxon>Peracarida</taxon>
        <taxon>Isopoda</taxon>
        <taxon>Oniscidea</taxon>
        <taxon>Crinocheta</taxon>
        <taxon>Armadillidiidae</taxon>
        <taxon>Armadillidium</taxon>
    </lineage>
</organism>
<dbReference type="InterPro" id="IPR036259">
    <property type="entry name" value="MFS_trans_sf"/>
</dbReference>
<feature type="transmembrane region" description="Helical" evidence="6">
    <location>
        <begin position="181"/>
        <end position="204"/>
    </location>
</feature>
<dbReference type="AlphaFoldDB" id="A0A5N5TDV6"/>
<dbReference type="Proteomes" id="UP000326759">
    <property type="component" value="Unassembled WGS sequence"/>
</dbReference>
<evidence type="ECO:0000256" key="4">
    <source>
        <dbReference type="ARBA" id="ARBA00022989"/>
    </source>
</evidence>
<accession>A0A5N5TDV6</accession>
<dbReference type="InterPro" id="IPR051717">
    <property type="entry name" value="MFS_MFSD6"/>
</dbReference>
<dbReference type="GO" id="GO:0016020">
    <property type="term" value="C:membrane"/>
    <property type="evidence" value="ECO:0007669"/>
    <property type="project" value="UniProtKB-SubCell"/>
</dbReference>
<feature type="transmembrane region" description="Helical" evidence="6">
    <location>
        <begin position="257"/>
        <end position="278"/>
    </location>
</feature>
<feature type="transmembrane region" description="Helical" evidence="6">
    <location>
        <begin position="322"/>
        <end position="341"/>
    </location>
</feature>
<keyword evidence="5 6" id="KW-0472">Membrane</keyword>
<gene>
    <name evidence="8" type="primary">MFSD6_0</name>
    <name evidence="8" type="ORF">Anas_03984</name>
</gene>
<evidence type="ECO:0000259" key="7">
    <source>
        <dbReference type="Pfam" id="PF12832"/>
    </source>
</evidence>
<evidence type="ECO:0000256" key="1">
    <source>
        <dbReference type="ARBA" id="ARBA00004141"/>
    </source>
</evidence>
<keyword evidence="3 6" id="KW-0812">Transmembrane</keyword>
<dbReference type="SUPFAM" id="SSF103473">
    <property type="entry name" value="MFS general substrate transporter"/>
    <property type="match status" value="1"/>
</dbReference>
<dbReference type="Gene3D" id="1.20.1250.20">
    <property type="entry name" value="MFS general substrate transporter like domains"/>
    <property type="match status" value="2"/>
</dbReference>
<keyword evidence="9" id="KW-1185">Reference proteome</keyword>
<feature type="domain" description="Major facilitator superfamily associated" evidence="7">
    <location>
        <begin position="106"/>
        <end position="383"/>
    </location>
</feature>